<protein>
    <submittedName>
        <fullName evidence="12">(Atlantic silverside) hypothetical protein</fullName>
    </submittedName>
</protein>
<feature type="compositionally biased region" description="Basic and acidic residues" evidence="8">
    <location>
        <begin position="271"/>
        <end position="286"/>
    </location>
</feature>
<dbReference type="PANTHER" id="PTHR46330">
    <property type="entry name" value="TUMOR NECROSIS FACTOR RECEPTOR SUPERFAMILY MEMBER 10B"/>
    <property type="match status" value="1"/>
</dbReference>
<feature type="domain" description="TNFR-Cys" evidence="11">
    <location>
        <begin position="53"/>
        <end position="97"/>
    </location>
</feature>
<gene>
    <name evidence="12" type="ORF">MMEN_LOCUS19458</name>
</gene>
<evidence type="ECO:0000256" key="4">
    <source>
        <dbReference type="ARBA" id="ARBA00023157"/>
    </source>
</evidence>
<proteinExistence type="predicted"/>
<reference evidence="12" key="1">
    <citation type="submission" date="2021-05" db="EMBL/GenBank/DDBJ databases">
        <authorList>
            <person name="Tigano A."/>
        </authorList>
    </citation>
    <scope>NUCLEOTIDE SEQUENCE</scope>
</reference>
<comment type="subcellular location">
    <subcellularLocation>
        <location evidence="1">Membrane</location>
    </subcellularLocation>
</comment>
<dbReference type="PROSITE" id="PS50050">
    <property type="entry name" value="TNFR_NGFR_2"/>
    <property type="match status" value="1"/>
</dbReference>
<evidence type="ECO:0000256" key="3">
    <source>
        <dbReference type="ARBA" id="ARBA00023136"/>
    </source>
</evidence>
<accession>A0A8S4BXR3</accession>
<feature type="region of interest" description="Disordered" evidence="8">
    <location>
        <begin position="138"/>
        <end position="157"/>
    </location>
</feature>
<evidence type="ECO:0000256" key="10">
    <source>
        <dbReference type="SAM" id="SignalP"/>
    </source>
</evidence>
<dbReference type="GO" id="GO:0016020">
    <property type="term" value="C:membrane"/>
    <property type="evidence" value="ECO:0007669"/>
    <property type="project" value="UniProtKB-SubCell"/>
</dbReference>
<feature type="region of interest" description="Disordered" evidence="8">
    <location>
        <begin position="206"/>
        <end position="241"/>
    </location>
</feature>
<evidence type="ECO:0000256" key="9">
    <source>
        <dbReference type="SAM" id="Phobius"/>
    </source>
</evidence>
<feature type="signal peptide" evidence="10">
    <location>
        <begin position="1"/>
        <end position="20"/>
    </location>
</feature>
<dbReference type="Gene3D" id="2.10.50.10">
    <property type="entry name" value="Tumor Necrosis Factor Receptor, subunit A, domain 2"/>
    <property type="match status" value="2"/>
</dbReference>
<evidence type="ECO:0000256" key="6">
    <source>
        <dbReference type="ARBA" id="ARBA00023180"/>
    </source>
</evidence>
<keyword evidence="4" id="KW-1015">Disulfide bond</keyword>
<dbReference type="AlphaFoldDB" id="A0A8S4BXR3"/>
<keyword evidence="9" id="KW-0812">Transmembrane</keyword>
<comment type="caution">
    <text evidence="7">Lacks conserved residue(s) required for the propagation of feature annotation.</text>
</comment>
<evidence type="ECO:0000256" key="5">
    <source>
        <dbReference type="ARBA" id="ARBA00023170"/>
    </source>
</evidence>
<keyword evidence="3 9" id="KW-0472">Membrane</keyword>
<keyword evidence="9" id="KW-1133">Transmembrane helix</keyword>
<feature type="chain" id="PRO_5035738437" evidence="10">
    <location>
        <begin position="21"/>
        <end position="328"/>
    </location>
</feature>
<dbReference type="PANTHER" id="PTHR46330:SF6">
    <property type="entry name" value="HEMATOPOIETIC DEATH RECEPTOR-RELATED"/>
    <property type="match status" value="1"/>
</dbReference>
<evidence type="ECO:0000256" key="8">
    <source>
        <dbReference type="SAM" id="MobiDB-lite"/>
    </source>
</evidence>
<dbReference type="EMBL" id="CAJRST010038888">
    <property type="protein sequence ID" value="CAG6015113.1"/>
    <property type="molecule type" value="Genomic_DNA"/>
</dbReference>
<keyword evidence="2" id="KW-0677">Repeat</keyword>
<keyword evidence="13" id="KW-1185">Reference proteome</keyword>
<comment type="caution">
    <text evidence="12">The sequence shown here is derived from an EMBL/GenBank/DDBJ whole genome shotgun (WGS) entry which is preliminary data.</text>
</comment>
<feature type="compositionally biased region" description="Basic and acidic residues" evidence="8">
    <location>
        <begin position="316"/>
        <end position="328"/>
    </location>
</feature>
<dbReference type="InterPro" id="IPR052491">
    <property type="entry name" value="TNFRSF10"/>
</dbReference>
<name>A0A8S4BXR3_9TELE</name>
<evidence type="ECO:0000256" key="2">
    <source>
        <dbReference type="ARBA" id="ARBA00022737"/>
    </source>
</evidence>
<feature type="region of interest" description="Disordered" evidence="8">
    <location>
        <begin position="266"/>
        <end position="328"/>
    </location>
</feature>
<keyword evidence="5" id="KW-0675">Receptor</keyword>
<dbReference type="OrthoDB" id="10031141at2759"/>
<dbReference type="Proteomes" id="UP000677803">
    <property type="component" value="Unassembled WGS sequence"/>
</dbReference>
<evidence type="ECO:0000313" key="13">
    <source>
        <dbReference type="Proteomes" id="UP000677803"/>
    </source>
</evidence>
<keyword evidence="10" id="KW-0732">Signal</keyword>
<evidence type="ECO:0000256" key="7">
    <source>
        <dbReference type="PROSITE-ProRule" id="PRU00206"/>
    </source>
</evidence>
<feature type="repeat" description="TNFR-Cys" evidence="7">
    <location>
        <begin position="53"/>
        <end position="97"/>
    </location>
</feature>
<evidence type="ECO:0000259" key="11">
    <source>
        <dbReference type="PROSITE" id="PS50050"/>
    </source>
</evidence>
<keyword evidence="6" id="KW-0325">Glycoprotein</keyword>
<dbReference type="CDD" id="cd00185">
    <property type="entry name" value="TNFRSF"/>
    <property type="match status" value="1"/>
</dbReference>
<dbReference type="InterPro" id="IPR001368">
    <property type="entry name" value="TNFR/NGFR_Cys_rich_reg"/>
</dbReference>
<evidence type="ECO:0000313" key="12">
    <source>
        <dbReference type="EMBL" id="CAG6015113.1"/>
    </source>
</evidence>
<feature type="compositionally biased region" description="Basic and acidic residues" evidence="8">
    <location>
        <begin position="206"/>
        <end position="227"/>
    </location>
</feature>
<sequence length="328" mass="36511">MGYVQYFVAVLMLSAQKGLSFPLVTHGTYQDGDRMCFSCPAGQFQKSCTECEPCPAGTYTDIEWNNEESCHPCYRDCSPKYHLRVVKNCTSTADLKCVCEPGYSCIKKSQSSENCKKCVKTQDTAGLTPRPFLGPTKGCQSPACSRGSVPTEDTDVKTKEDSGRLLVAIFCPFFFMIFFTPVILFCMRHPKDETCYRQTMAKLCKKEGQDTSNKSKDSVHQSHRDSFSAKQQSLSATNEGSVHVHNPGTVIFSLLSHFTGQVGPTIYGSKTTERANSDKDEQDKPVFHPPSSPSIHISEEERNGEISNIFFPSQEQGKDCHMSKEESM</sequence>
<dbReference type="SMART" id="SM00208">
    <property type="entry name" value="TNFR"/>
    <property type="match status" value="1"/>
</dbReference>
<dbReference type="SUPFAM" id="SSF57586">
    <property type="entry name" value="TNF receptor-like"/>
    <property type="match status" value="2"/>
</dbReference>
<feature type="transmembrane region" description="Helical" evidence="9">
    <location>
        <begin position="165"/>
        <end position="187"/>
    </location>
</feature>
<feature type="compositionally biased region" description="Polar residues" evidence="8">
    <location>
        <begin position="228"/>
        <end position="240"/>
    </location>
</feature>
<organism evidence="12 13">
    <name type="scientific">Menidia menidia</name>
    <name type="common">Atlantic silverside</name>
    <dbReference type="NCBI Taxonomy" id="238744"/>
    <lineage>
        <taxon>Eukaryota</taxon>
        <taxon>Metazoa</taxon>
        <taxon>Chordata</taxon>
        <taxon>Craniata</taxon>
        <taxon>Vertebrata</taxon>
        <taxon>Euteleostomi</taxon>
        <taxon>Actinopterygii</taxon>
        <taxon>Neopterygii</taxon>
        <taxon>Teleostei</taxon>
        <taxon>Neoteleostei</taxon>
        <taxon>Acanthomorphata</taxon>
        <taxon>Ovalentaria</taxon>
        <taxon>Atherinomorphae</taxon>
        <taxon>Atheriniformes</taxon>
        <taxon>Atherinopsidae</taxon>
        <taxon>Menidiinae</taxon>
        <taxon>Menidia</taxon>
    </lineage>
</organism>
<dbReference type="Pfam" id="PF00020">
    <property type="entry name" value="TNFR_c6"/>
    <property type="match status" value="1"/>
</dbReference>
<evidence type="ECO:0000256" key="1">
    <source>
        <dbReference type="ARBA" id="ARBA00004370"/>
    </source>
</evidence>